<dbReference type="EMBL" id="SDEE01001659">
    <property type="protein sequence ID" value="RXW11714.1"/>
    <property type="molecule type" value="Genomic_DNA"/>
</dbReference>
<feature type="compositionally biased region" description="Basic and acidic residues" evidence="1">
    <location>
        <begin position="194"/>
        <end position="203"/>
    </location>
</feature>
<dbReference type="Proteomes" id="UP000290288">
    <property type="component" value="Unassembled WGS sequence"/>
</dbReference>
<gene>
    <name evidence="2" type="ORF">EST38_g14141</name>
</gene>
<evidence type="ECO:0000313" key="3">
    <source>
        <dbReference type="Proteomes" id="UP000290288"/>
    </source>
</evidence>
<feature type="compositionally biased region" description="Acidic residues" evidence="1">
    <location>
        <begin position="163"/>
        <end position="172"/>
    </location>
</feature>
<accession>A0A4Q2D0G1</accession>
<keyword evidence="3" id="KW-1185">Reference proteome</keyword>
<feature type="compositionally biased region" description="Polar residues" evidence="1">
    <location>
        <begin position="1"/>
        <end position="14"/>
    </location>
</feature>
<dbReference type="AlphaFoldDB" id="A0A4Q2D0G1"/>
<evidence type="ECO:0000313" key="2">
    <source>
        <dbReference type="EMBL" id="RXW11714.1"/>
    </source>
</evidence>
<dbReference type="STRING" id="2316362.A0A4Q2D0G1"/>
<feature type="compositionally biased region" description="Polar residues" evidence="1">
    <location>
        <begin position="50"/>
        <end position="66"/>
    </location>
</feature>
<feature type="compositionally biased region" description="Polar residues" evidence="1">
    <location>
        <begin position="136"/>
        <end position="147"/>
    </location>
</feature>
<sequence>MVSEINGKTLTSTKVKGYMLTEWERRQKPAKKAAAHRISAVQRKGDSPLFHQQQKGSKPSEASSSKQRVDQPQQQQGEKKRQRAGQGKGPKANAKGKGKGRAHVADADSDSASDTPSANNMFASLSLVERISSPKTIATASTSQSKMASEEQMAPIDNAAYAEEMEVDEDDVVSISSEPTDRKRSRSPTPDQENSNKKQRLETIEEEFGDLFTEPSPPKRDADSFLSPEGRVWKVWHDHSEEIWIQKWNLWTAMFTYDEEGYQQECAESSIMGGDS</sequence>
<organism evidence="2 3">
    <name type="scientific">Candolleomyces aberdarensis</name>
    <dbReference type="NCBI Taxonomy" id="2316362"/>
    <lineage>
        <taxon>Eukaryota</taxon>
        <taxon>Fungi</taxon>
        <taxon>Dikarya</taxon>
        <taxon>Basidiomycota</taxon>
        <taxon>Agaricomycotina</taxon>
        <taxon>Agaricomycetes</taxon>
        <taxon>Agaricomycetidae</taxon>
        <taxon>Agaricales</taxon>
        <taxon>Agaricineae</taxon>
        <taxon>Psathyrellaceae</taxon>
        <taxon>Candolleomyces</taxon>
    </lineage>
</organism>
<comment type="caution">
    <text evidence="2">The sequence shown here is derived from an EMBL/GenBank/DDBJ whole genome shotgun (WGS) entry which is preliminary data.</text>
</comment>
<protein>
    <submittedName>
        <fullName evidence="2">Uncharacterized protein</fullName>
    </submittedName>
</protein>
<feature type="region of interest" description="Disordered" evidence="1">
    <location>
        <begin position="136"/>
        <end position="203"/>
    </location>
</feature>
<name>A0A4Q2D0G1_9AGAR</name>
<feature type="region of interest" description="Disordered" evidence="1">
    <location>
        <begin position="1"/>
        <end position="119"/>
    </location>
</feature>
<proteinExistence type="predicted"/>
<reference evidence="2 3" key="1">
    <citation type="submission" date="2019-01" db="EMBL/GenBank/DDBJ databases">
        <title>Draft genome sequence of Psathyrella aberdarensis IHI B618.</title>
        <authorList>
            <person name="Buettner E."/>
            <person name="Kellner H."/>
        </authorList>
    </citation>
    <scope>NUCLEOTIDE SEQUENCE [LARGE SCALE GENOMIC DNA]</scope>
    <source>
        <strain evidence="2 3">IHI B618</strain>
    </source>
</reference>
<evidence type="ECO:0000256" key="1">
    <source>
        <dbReference type="SAM" id="MobiDB-lite"/>
    </source>
</evidence>